<dbReference type="InParanoid" id="E9GE38"/>
<reference evidence="1 2" key="1">
    <citation type="journal article" date="2011" name="Science">
        <title>The ecoresponsive genome of Daphnia pulex.</title>
        <authorList>
            <person name="Colbourne J.K."/>
            <person name="Pfrender M.E."/>
            <person name="Gilbert D."/>
            <person name="Thomas W.K."/>
            <person name="Tucker A."/>
            <person name="Oakley T.H."/>
            <person name="Tokishita S."/>
            <person name="Aerts A."/>
            <person name="Arnold G.J."/>
            <person name="Basu M.K."/>
            <person name="Bauer D.J."/>
            <person name="Caceres C.E."/>
            <person name="Carmel L."/>
            <person name="Casola C."/>
            <person name="Choi J.H."/>
            <person name="Detter J.C."/>
            <person name="Dong Q."/>
            <person name="Dusheyko S."/>
            <person name="Eads B.D."/>
            <person name="Frohlich T."/>
            <person name="Geiler-Samerotte K.A."/>
            <person name="Gerlach D."/>
            <person name="Hatcher P."/>
            <person name="Jogdeo S."/>
            <person name="Krijgsveld J."/>
            <person name="Kriventseva E.V."/>
            <person name="Kultz D."/>
            <person name="Laforsch C."/>
            <person name="Lindquist E."/>
            <person name="Lopez J."/>
            <person name="Manak J.R."/>
            <person name="Muller J."/>
            <person name="Pangilinan J."/>
            <person name="Patwardhan R.P."/>
            <person name="Pitluck S."/>
            <person name="Pritham E.J."/>
            <person name="Rechtsteiner A."/>
            <person name="Rho M."/>
            <person name="Rogozin I.B."/>
            <person name="Sakarya O."/>
            <person name="Salamov A."/>
            <person name="Schaack S."/>
            <person name="Shapiro H."/>
            <person name="Shiga Y."/>
            <person name="Skalitzky C."/>
            <person name="Smith Z."/>
            <person name="Souvorov A."/>
            <person name="Sung W."/>
            <person name="Tang Z."/>
            <person name="Tsuchiya D."/>
            <person name="Tu H."/>
            <person name="Vos H."/>
            <person name="Wang M."/>
            <person name="Wolf Y.I."/>
            <person name="Yamagata H."/>
            <person name="Yamada T."/>
            <person name="Ye Y."/>
            <person name="Shaw J.R."/>
            <person name="Andrews J."/>
            <person name="Crease T.J."/>
            <person name="Tang H."/>
            <person name="Lucas S.M."/>
            <person name="Robertson H.M."/>
            <person name="Bork P."/>
            <person name="Koonin E.V."/>
            <person name="Zdobnov E.M."/>
            <person name="Grigoriev I.V."/>
            <person name="Lynch M."/>
            <person name="Boore J.L."/>
        </authorList>
    </citation>
    <scope>NUCLEOTIDE SEQUENCE [LARGE SCALE GENOMIC DNA]</scope>
</reference>
<accession>E9GE38</accession>
<proteinExistence type="predicted"/>
<organism evidence="1 2">
    <name type="scientific">Daphnia pulex</name>
    <name type="common">Water flea</name>
    <dbReference type="NCBI Taxonomy" id="6669"/>
    <lineage>
        <taxon>Eukaryota</taxon>
        <taxon>Metazoa</taxon>
        <taxon>Ecdysozoa</taxon>
        <taxon>Arthropoda</taxon>
        <taxon>Crustacea</taxon>
        <taxon>Branchiopoda</taxon>
        <taxon>Diplostraca</taxon>
        <taxon>Cladocera</taxon>
        <taxon>Anomopoda</taxon>
        <taxon>Daphniidae</taxon>
        <taxon>Daphnia</taxon>
    </lineage>
</organism>
<name>E9GE38_DAPPU</name>
<sequence>MLIAYTSGGCNRTSERSSGLGNNYLILIYAWQYADNGMIKKFPFHNSSSKKVDPEAPGETKEMSTTFVFQYVISTTKDSEDVCILHMKHPEVYHHLGMSPSITIKRISSSLPSFQLNNSMNEFISTESQINAASAFGQGISTSNCLNKKKGISSPLPSLSYRRIFDTNERLLPFSFVQ</sequence>
<evidence type="ECO:0000313" key="2">
    <source>
        <dbReference type="Proteomes" id="UP000000305"/>
    </source>
</evidence>
<protein>
    <submittedName>
        <fullName evidence="1">Uncharacterized protein</fullName>
    </submittedName>
</protein>
<dbReference type="AlphaFoldDB" id="E9GE38"/>
<gene>
    <name evidence="1" type="ORF">DAPPUDRAFT_316823</name>
</gene>
<dbReference type="KEGG" id="dpx:DAPPUDRAFT_316823"/>
<keyword evidence="2" id="KW-1185">Reference proteome</keyword>
<dbReference type="EMBL" id="GL732540">
    <property type="protein sequence ID" value="EFX82384.1"/>
    <property type="molecule type" value="Genomic_DNA"/>
</dbReference>
<evidence type="ECO:0000313" key="1">
    <source>
        <dbReference type="EMBL" id="EFX82384.1"/>
    </source>
</evidence>
<dbReference type="Proteomes" id="UP000000305">
    <property type="component" value="Unassembled WGS sequence"/>
</dbReference>
<dbReference type="HOGENOM" id="CLU_1512128_0_0_1"/>